<dbReference type="EMBL" id="JAKKDU010000024">
    <property type="protein sequence ID" value="MCF7569623.1"/>
    <property type="molecule type" value="Genomic_DNA"/>
</dbReference>
<dbReference type="RefSeq" id="WP_237240950.1">
    <property type="nucleotide sequence ID" value="NZ_JAKKDU010000024.1"/>
</dbReference>
<dbReference type="AlphaFoldDB" id="A0AAE3EQ56"/>
<gene>
    <name evidence="3" type="ORF">L3X37_14840</name>
</gene>
<dbReference type="Proteomes" id="UP001199795">
    <property type="component" value="Unassembled WGS sequence"/>
</dbReference>
<evidence type="ECO:0000313" key="3">
    <source>
        <dbReference type="EMBL" id="MCF7569623.1"/>
    </source>
</evidence>
<dbReference type="InterPro" id="IPR023393">
    <property type="entry name" value="START-like_dom_sf"/>
</dbReference>
<reference evidence="3" key="1">
    <citation type="submission" date="2022-01" db="EMBL/GenBank/DDBJ databases">
        <title>Draft genome sequence of Sabulilitoribacter arenilitoris KCTC 52401.</title>
        <authorList>
            <person name="Oh J.-S."/>
        </authorList>
    </citation>
    <scope>NUCLEOTIDE SEQUENCE</scope>
    <source>
        <strain evidence="3">HMF6543</strain>
    </source>
</reference>
<proteinExistence type="inferred from homology"/>
<dbReference type="InterPro" id="IPR013538">
    <property type="entry name" value="ASHA1/2-like_C"/>
</dbReference>
<accession>A0AAE3EQ56</accession>
<evidence type="ECO:0000259" key="2">
    <source>
        <dbReference type="Pfam" id="PF08327"/>
    </source>
</evidence>
<comment type="similarity">
    <text evidence="1">Belongs to the AHA1 family.</text>
</comment>
<dbReference type="CDD" id="cd07814">
    <property type="entry name" value="SRPBCC_CalC_Aha1-like"/>
    <property type="match status" value="1"/>
</dbReference>
<dbReference type="Pfam" id="PF08327">
    <property type="entry name" value="AHSA1"/>
    <property type="match status" value="1"/>
</dbReference>
<sequence>MNDVIKKEVVFNHAIDKVWDAISKAEEISTWFIPADFKAEPGYQYTFTSPPNEKGCTVISGEVKEANPYMLVYTWIVADTKVETTVKWELESTQNGTKLTLEHSGITNYAGKTAVAMFESFNGGWDNCISGLTSYLKQEVNAG</sequence>
<dbReference type="Gene3D" id="3.30.530.20">
    <property type="match status" value="1"/>
</dbReference>
<feature type="domain" description="Activator of Hsp90 ATPase homologue 1/2-like C-terminal" evidence="2">
    <location>
        <begin position="14"/>
        <end position="137"/>
    </location>
</feature>
<evidence type="ECO:0000313" key="4">
    <source>
        <dbReference type="Proteomes" id="UP001199795"/>
    </source>
</evidence>
<comment type="caution">
    <text evidence="3">The sequence shown here is derived from an EMBL/GenBank/DDBJ whole genome shotgun (WGS) entry which is preliminary data.</text>
</comment>
<evidence type="ECO:0000256" key="1">
    <source>
        <dbReference type="ARBA" id="ARBA00006817"/>
    </source>
</evidence>
<name>A0AAE3EQ56_9FLAO</name>
<keyword evidence="4" id="KW-1185">Reference proteome</keyword>
<protein>
    <submittedName>
        <fullName evidence="3">SRPBCC domain-containing protein</fullName>
    </submittedName>
</protein>
<organism evidence="3 4">
    <name type="scientific">Wocania arenilitoris</name>
    <dbReference type="NCBI Taxonomy" id="2044858"/>
    <lineage>
        <taxon>Bacteria</taxon>
        <taxon>Pseudomonadati</taxon>
        <taxon>Bacteroidota</taxon>
        <taxon>Flavobacteriia</taxon>
        <taxon>Flavobacteriales</taxon>
        <taxon>Flavobacteriaceae</taxon>
        <taxon>Wocania</taxon>
    </lineage>
</organism>
<dbReference type="SUPFAM" id="SSF55961">
    <property type="entry name" value="Bet v1-like"/>
    <property type="match status" value="1"/>
</dbReference>